<accession>A0A378JMC7</accession>
<gene>
    <name evidence="1" type="ORF">NCTC13316_01548</name>
</gene>
<keyword evidence="2" id="KW-1185">Reference proteome</keyword>
<name>A0A378JMC7_9GAMM</name>
<proteinExistence type="predicted"/>
<reference evidence="1 2" key="1">
    <citation type="submission" date="2018-06" db="EMBL/GenBank/DDBJ databases">
        <authorList>
            <consortium name="Pathogen Informatics"/>
            <person name="Doyle S."/>
        </authorList>
    </citation>
    <scope>NUCLEOTIDE SEQUENCE [LARGE SCALE GENOMIC DNA]</scope>
    <source>
        <strain evidence="1 2">NCTC13316</strain>
    </source>
</reference>
<organism evidence="1 2">
    <name type="scientific">Legionella busanensis</name>
    <dbReference type="NCBI Taxonomy" id="190655"/>
    <lineage>
        <taxon>Bacteria</taxon>
        <taxon>Pseudomonadati</taxon>
        <taxon>Pseudomonadota</taxon>
        <taxon>Gammaproteobacteria</taxon>
        <taxon>Legionellales</taxon>
        <taxon>Legionellaceae</taxon>
        <taxon>Legionella</taxon>
    </lineage>
</organism>
<evidence type="ECO:0000313" key="2">
    <source>
        <dbReference type="Proteomes" id="UP000254794"/>
    </source>
</evidence>
<dbReference type="AlphaFoldDB" id="A0A378JMC7"/>
<dbReference type="EMBL" id="UGOD01000001">
    <property type="protein sequence ID" value="STX51453.1"/>
    <property type="molecule type" value="Genomic_DNA"/>
</dbReference>
<dbReference type="RefSeq" id="WP_115331089.1">
    <property type="nucleotide sequence ID" value="NZ_CAAAHP010000001.1"/>
</dbReference>
<evidence type="ECO:0000313" key="1">
    <source>
        <dbReference type="EMBL" id="STX51453.1"/>
    </source>
</evidence>
<dbReference type="Proteomes" id="UP000254794">
    <property type="component" value="Unassembled WGS sequence"/>
</dbReference>
<protein>
    <submittedName>
        <fullName evidence="1">Uncharacterized protein</fullName>
    </submittedName>
</protein>
<sequence length="66" mass="7943">MQIAKNTNLELTQRRNKLSYIYSKENQTIQNPDEFIETLQAFIEEFKKILINLKKLHSMKSKIKRC</sequence>